<dbReference type="InterPro" id="IPR050652">
    <property type="entry name" value="AN1_A20_ZnFinger"/>
</dbReference>
<dbReference type="PROSITE" id="PS51039">
    <property type="entry name" value="ZF_AN1"/>
    <property type="match status" value="1"/>
</dbReference>
<dbReference type="EMBL" id="MN739063">
    <property type="protein sequence ID" value="QHS86839.1"/>
    <property type="molecule type" value="Genomic_DNA"/>
</dbReference>
<proteinExistence type="predicted"/>
<dbReference type="Gene3D" id="4.10.1110.10">
    <property type="entry name" value="AN1-like Zinc finger"/>
    <property type="match status" value="1"/>
</dbReference>
<dbReference type="InterPro" id="IPR000058">
    <property type="entry name" value="Znf_AN1"/>
</dbReference>
<dbReference type="SUPFAM" id="SSF118310">
    <property type="entry name" value="AN1-like Zinc finger"/>
    <property type="match status" value="1"/>
</dbReference>
<feature type="domain" description="AN1-type" evidence="5">
    <location>
        <begin position="31"/>
        <end position="79"/>
    </location>
</feature>
<accession>A0A6C0B5L0</accession>
<dbReference type="AlphaFoldDB" id="A0A6C0B5L0"/>
<feature type="compositionally biased region" description="Basic residues" evidence="4">
    <location>
        <begin position="23"/>
        <end position="37"/>
    </location>
</feature>
<dbReference type="PANTHER" id="PTHR10634">
    <property type="entry name" value="AN1-TYPE ZINC FINGER PROTEIN"/>
    <property type="match status" value="1"/>
</dbReference>
<dbReference type="InterPro" id="IPR035896">
    <property type="entry name" value="AN1-like_Znf"/>
</dbReference>
<reference evidence="6" key="1">
    <citation type="journal article" date="2020" name="Nature">
        <title>Giant virus diversity and host interactions through global metagenomics.</title>
        <authorList>
            <person name="Schulz F."/>
            <person name="Roux S."/>
            <person name="Paez-Espino D."/>
            <person name="Jungbluth S."/>
            <person name="Walsh D.A."/>
            <person name="Denef V.J."/>
            <person name="McMahon K.D."/>
            <person name="Konstantinidis K.T."/>
            <person name="Eloe-Fadrosh E.A."/>
            <person name="Kyrpides N.C."/>
            <person name="Woyke T."/>
        </authorList>
    </citation>
    <scope>NUCLEOTIDE SEQUENCE</scope>
    <source>
        <strain evidence="6">GVMAG-M-3300009422-16</strain>
    </source>
</reference>
<keyword evidence="2" id="KW-0863">Zinc-finger</keyword>
<evidence type="ECO:0000256" key="1">
    <source>
        <dbReference type="ARBA" id="ARBA00022723"/>
    </source>
</evidence>
<evidence type="ECO:0000256" key="4">
    <source>
        <dbReference type="SAM" id="MobiDB-lite"/>
    </source>
</evidence>
<evidence type="ECO:0000256" key="2">
    <source>
        <dbReference type="ARBA" id="ARBA00022771"/>
    </source>
</evidence>
<dbReference type="SMART" id="SM00154">
    <property type="entry name" value="ZnF_AN1"/>
    <property type="match status" value="1"/>
</dbReference>
<sequence length="102" mass="11834">MSSSSSLNSTQSFETKNSEKNNPQKKKSKKKKNKKRCAHPDCKKKLNLTDWACKCNKKFCSVHKPINKHGCSFDWKMQQFNFLKENLDKAKSIDTKNFVSIC</sequence>
<keyword evidence="1" id="KW-0479">Metal-binding</keyword>
<feature type="compositionally biased region" description="Low complexity" evidence="4">
    <location>
        <begin position="1"/>
        <end position="12"/>
    </location>
</feature>
<evidence type="ECO:0000256" key="3">
    <source>
        <dbReference type="ARBA" id="ARBA00022833"/>
    </source>
</evidence>
<keyword evidence="3" id="KW-0862">Zinc</keyword>
<organism evidence="6">
    <name type="scientific">viral metagenome</name>
    <dbReference type="NCBI Taxonomy" id="1070528"/>
    <lineage>
        <taxon>unclassified sequences</taxon>
        <taxon>metagenomes</taxon>
        <taxon>organismal metagenomes</taxon>
    </lineage>
</organism>
<protein>
    <recommendedName>
        <fullName evidence="5">AN1-type domain-containing protein</fullName>
    </recommendedName>
</protein>
<evidence type="ECO:0000313" key="6">
    <source>
        <dbReference type="EMBL" id="QHS86839.1"/>
    </source>
</evidence>
<dbReference type="GO" id="GO:0008270">
    <property type="term" value="F:zinc ion binding"/>
    <property type="evidence" value="ECO:0007669"/>
    <property type="project" value="UniProtKB-KW"/>
</dbReference>
<dbReference type="Pfam" id="PF01428">
    <property type="entry name" value="zf-AN1"/>
    <property type="match status" value="1"/>
</dbReference>
<evidence type="ECO:0000259" key="5">
    <source>
        <dbReference type="PROSITE" id="PS51039"/>
    </source>
</evidence>
<feature type="region of interest" description="Disordered" evidence="4">
    <location>
        <begin position="1"/>
        <end position="39"/>
    </location>
</feature>
<name>A0A6C0B5L0_9ZZZZ</name>